<name>A0ABT0BL80_9SPHN</name>
<dbReference type="CDD" id="cd04179">
    <property type="entry name" value="DPM_DPG-synthase_like"/>
    <property type="match status" value="1"/>
</dbReference>
<reference evidence="3 4" key="1">
    <citation type="submission" date="2022-04" db="EMBL/GenBank/DDBJ databases">
        <title>Identification of a novel bacterium isolated from mangrove sediments.</title>
        <authorList>
            <person name="Pan X."/>
        </authorList>
    </citation>
    <scope>NUCLEOTIDE SEQUENCE [LARGE SCALE GENOMIC DNA]</scope>
    <source>
        <strain evidence="3 4">B2638</strain>
    </source>
</reference>
<keyword evidence="1" id="KW-0812">Transmembrane</keyword>
<organism evidence="3 4">
    <name type="scientific">Novosphingobium beihaiensis</name>
    <dbReference type="NCBI Taxonomy" id="2930389"/>
    <lineage>
        <taxon>Bacteria</taxon>
        <taxon>Pseudomonadati</taxon>
        <taxon>Pseudomonadota</taxon>
        <taxon>Alphaproteobacteria</taxon>
        <taxon>Sphingomonadales</taxon>
        <taxon>Sphingomonadaceae</taxon>
        <taxon>Novosphingobium</taxon>
    </lineage>
</organism>
<dbReference type="InterPro" id="IPR029044">
    <property type="entry name" value="Nucleotide-diphossugar_trans"/>
</dbReference>
<keyword evidence="1" id="KW-0472">Membrane</keyword>
<dbReference type="InterPro" id="IPR050256">
    <property type="entry name" value="Glycosyltransferase_2"/>
</dbReference>
<dbReference type="PANTHER" id="PTHR48090:SF7">
    <property type="entry name" value="RFBJ PROTEIN"/>
    <property type="match status" value="1"/>
</dbReference>
<dbReference type="Gene3D" id="3.90.550.10">
    <property type="entry name" value="Spore Coat Polysaccharide Biosynthesis Protein SpsA, Chain A"/>
    <property type="match status" value="1"/>
</dbReference>
<keyword evidence="1" id="KW-1133">Transmembrane helix</keyword>
<protein>
    <submittedName>
        <fullName evidence="3">Glycosyltransferase family 2 protein</fullName>
    </submittedName>
</protein>
<dbReference type="Pfam" id="PF00535">
    <property type="entry name" value="Glycos_transf_2"/>
    <property type="match status" value="1"/>
</dbReference>
<evidence type="ECO:0000256" key="1">
    <source>
        <dbReference type="SAM" id="Phobius"/>
    </source>
</evidence>
<keyword evidence="4" id="KW-1185">Reference proteome</keyword>
<feature type="transmembrane region" description="Helical" evidence="1">
    <location>
        <begin position="215"/>
        <end position="234"/>
    </location>
</feature>
<evidence type="ECO:0000259" key="2">
    <source>
        <dbReference type="Pfam" id="PF00535"/>
    </source>
</evidence>
<feature type="domain" description="Glycosyltransferase 2-like" evidence="2">
    <location>
        <begin position="11"/>
        <end position="167"/>
    </location>
</feature>
<evidence type="ECO:0000313" key="3">
    <source>
        <dbReference type="EMBL" id="MCJ2185810.1"/>
    </source>
</evidence>
<dbReference type="EMBL" id="JALHLG010000003">
    <property type="protein sequence ID" value="MCJ2185810.1"/>
    <property type="molecule type" value="Genomic_DNA"/>
</dbReference>
<dbReference type="RefSeq" id="WP_243917819.1">
    <property type="nucleotide sequence ID" value="NZ_JALHLG010000003.1"/>
</dbReference>
<dbReference type="PANTHER" id="PTHR48090">
    <property type="entry name" value="UNDECAPRENYL-PHOSPHATE 4-DEOXY-4-FORMAMIDO-L-ARABINOSE TRANSFERASE-RELATED"/>
    <property type="match status" value="1"/>
</dbReference>
<evidence type="ECO:0000313" key="4">
    <source>
        <dbReference type="Proteomes" id="UP001202281"/>
    </source>
</evidence>
<proteinExistence type="predicted"/>
<dbReference type="InterPro" id="IPR001173">
    <property type="entry name" value="Glyco_trans_2-like"/>
</dbReference>
<gene>
    <name evidence="3" type="ORF">MTR66_03160</name>
</gene>
<dbReference type="SUPFAM" id="SSF53448">
    <property type="entry name" value="Nucleotide-diphospho-sugar transferases"/>
    <property type="match status" value="1"/>
</dbReference>
<sequence>MLDQPPLRVGVVIPARDEAATVGRVVQGMRGLGRWDERVHVSVVIVCDNGSQDDTAGIAARAGALVVTEPEPGYGRACLAAIARLPAVDAVLFVDADGQFEPADARHLLGAVMDGADLVIGSRPAGRPDKHALSLPQRFGNWLATRMIRLFWNAEYSDLGPYRAIRADALARLDMRSRTFGWTVEMQVKAIQAGLVVAERAVSTRRRIGRSRISGTLRGVIMAGVGIIGTIVLLRVRERRFRKALFRQERRGRIAM</sequence>
<accession>A0ABT0BL80</accession>
<comment type="caution">
    <text evidence="3">The sequence shown here is derived from an EMBL/GenBank/DDBJ whole genome shotgun (WGS) entry which is preliminary data.</text>
</comment>
<dbReference type="Proteomes" id="UP001202281">
    <property type="component" value="Unassembled WGS sequence"/>
</dbReference>